<evidence type="ECO:0008006" key="3">
    <source>
        <dbReference type="Google" id="ProtNLM"/>
    </source>
</evidence>
<protein>
    <recommendedName>
        <fullName evidence="3">Lipoprotein</fullName>
    </recommendedName>
</protein>
<dbReference type="EMBL" id="CP073084">
    <property type="protein sequence ID" value="QUE54370.1"/>
    <property type="molecule type" value="Genomic_DNA"/>
</dbReference>
<dbReference type="Proteomes" id="UP000677616">
    <property type="component" value="Chromosome"/>
</dbReference>
<gene>
    <name evidence="1" type="ORF">INT76_00280</name>
</gene>
<organism evidence="1 2">
    <name type="scientific">Streptococcus oriscaviae</name>
    <dbReference type="NCBI Taxonomy" id="2781599"/>
    <lineage>
        <taxon>Bacteria</taxon>
        <taxon>Bacillati</taxon>
        <taxon>Bacillota</taxon>
        <taxon>Bacilli</taxon>
        <taxon>Lactobacillales</taxon>
        <taxon>Streptococcaceae</taxon>
        <taxon>Streptococcus</taxon>
    </lineage>
</organism>
<dbReference type="RefSeq" id="WP_212570930.1">
    <property type="nucleotide sequence ID" value="NZ_CP073084.1"/>
</dbReference>
<evidence type="ECO:0000313" key="2">
    <source>
        <dbReference type="Proteomes" id="UP000677616"/>
    </source>
</evidence>
<sequence>MTKKKMLLTIVAILSLSVCGLFAYTHLYPEETYQFLTELIQGLAGHPAEKVQAGNTYLINDRNFKFIDDKHFFYLIDNSDYQSEKELEDYRKEMENEDIYPHILLVEGEYQRKGDDVFLKETRGLLMTFDSVAAATKKTYTSLKPLVYVDTGYNSQPQLVKTDKAYQFQLHVFLAKEDGTFEKTANLASYPVYEAPENLPDGIDQFLKDYQEQLNK</sequence>
<name>A0ABX7YKQ4_9STRE</name>
<keyword evidence="2" id="KW-1185">Reference proteome</keyword>
<evidence type="ECO:0000313" key="1">
    <source>
        <dbReference type="EMBL" id="QUE54370.1"/>
    </source>
</evidence>
<reference evidence="1 2" key="1">
    <citation type="submission" date="2021-04" db="EMBL/GenBank/DDBJ databases">
        <title>Complete genome sequence of a novel Streptococcus species.</title>
        <authorList>
            <person name="Teng J.L.L."/>
        </authorList>
    </citation>
    <scope>NUCLEOTIDE SEQUENCE [LARGE SCALE GENOMIC DNA]</scope>
    <source>
        <strain evidence="1 2">HKU75</strain>
    </source>
</reference>
<proteinExistence type="predicted"/>
<accession>A0ABX7YKQ4</accession>